<feature type="transmembrane region" description="Helical" evidence="8">
    <location>
        <begin position="170"/>
        <end position="189"/>
    </location>
</feature>
<dbReference type="AlphaFoldDB" id="A0A7R8UN08"/>
<evidence type="ECO:0000256" key="5">
    <source>
        <dbReference type="ARBA" id="ARBA00022692"/>
    </source>
</evidence>
<dbReference type="GO" id="GO:0006874">
    <property type="term" value="P:intracellular calcium ion homeostasis"/>
    <property type="evidence" value="ECO:0007669"/>
    <property type="project" value="TreeGrafter"/>
</dbReference>
<proteinExistence type="predicted"/>
<keyword evidence="7 8" id="KW-0472">Membrane</keyword>
<feature type="transmembrane region" description="Helical" evidence="8">
    <location>
        <begin position="12"/>
        <end position="34"/>
    </location>
</feature>
<accession>A0A7R8UN08</accession>
<evidence type="ECO:0000313" key="10">
    <source>
        <dbReference type="EMBL" id="CAD7083514.1"/>
    </source>
</evidence>
<reference evidence="10 11" key="1">
    <citation type="submission" date="2020-11" db="EMBL/GenBank/DDBJ databases">
        <authorList>
            <person name="Wallbank WR R."/>
            <person name="Pardo Diaz C."/>
            <person name="Kozak K."/>
            <person name="Martin S."/>
            <person name="Jiggins C."/>
            <person name="Moest M."/>
            <person name="Warren A I."/>
            <person name="Generalovic N T."/>
            <person name="Byers J.R.P. K."/>
            <person name="Montejo-Kovacevich G."/>
            <person name="Yen C E."/>
        </authorList>
    </citation>
    <scope>NUCLEOTIDE SEQUENCE [LARGE SCALE GENOMIC DNA]</scope>
</reference>
<feature type="transmembrane region" description="Helical" evidence="8">
    <location>
        <begin position="114"/>
        <end position="132"/>
    </location>
</feature>
<evidence type="ECO:0000259" key="9">
    <source>
        <dbReference type="Pfam" id="PF01699"/>
    </source>
</evidence>
<sequence>MQRFLLVADWSLFGVSIYFYLVAISVPIMIIVYFTSRTDSPPVYHLIYAVHAIWICMVLIRMMASETSSLTYTIGMASQMSPTFIMVTLTTWEGGIGSLIANVALAYRGYQRMSFAACFGSPLFSILFKYSLKFQLKGMPVTFGARYLYRVLTSESGVAKVGQGPLGSTIHVILFTIIFFPLMGNLVARDKGRKSLGVYRLLFYPIFLLFALLAEFEIIHGHGTDHTDQRVKLN</sequence>
<dbReference type="InterPro" id="IPR051359">
    <property type="entry name" value="CaCA_antiporter"/>
</dbReference>
<dbReference type="Gene3D" id="1.20.1420.30">
    <property type="entry name" value="NCX, central ion-binding region"/>
    <property type="match status" value="1"/>
</dbReference>
<feature type="domain" description="Sodium/calcium exchanger membrane region" evidence="9">
    <location>
        <begin position="52"/>
        <end position="212"/>
    </location>
</feature>
<gene>
    <name evidence="10" type="ORF">HERILL_LOCUS6470</name>
</gene>
<dbReference type="InterPro" id="IPR044880">
    <property type="entry name" value="NCX_ion-bd_dom_sf"/>
</dbReference>
<keyword evidence="4" id="KW-0406">Ion transport</keyword>
<comment type="subcellular location">
    <subcellularLocation>
        <location evidence="1">Membrane</location>
        <topology evidence="1">Multi-pass membrane protein</topology>
    </subcellularLocation>
</comment>
<protein>
    <recommendedName>
        <fullName evidence="9">Sodium/calcium exchanger membrane region domain-containing protein</fullName>
    </recommendedName>
</protein>
<dbReference type="GO" id="GO:0016020">
    <property type="term" value="C:membrane"/>
    <property type="evidence" value="ECO:0007669"/>
    <property type="project" value="UniProtKB-SubCell"/>
</dbReference>
<evidence type="ECO:0000256" key="7">
    <source>
        <dbReference type="ARBA" id="ARBA00023136"/>
    </source>
</evidence>
<dbReference type="PANTHER" id="PTHR12266">
    <property type="entry name" value="NA+/CA2+ K+ INDEPENDENT EXCHANGER"/>
    <property type="match status" value="1"/>
</dbReference>
<feature type="transmembrane region" description="Helical" evidence="8">
    <location>
        <begin position="46"/>
        <end position="64"/>
    </location>
</feature>
<evidence type="ECO:0000256" key="1">
    <source>
        <dbReference type="ARBA" id="ARBA00004141"/>
    </source>
</evidence>
<dbReference type="Proteomes" id="UP000594454">
    <property type="component" value="Chromosome 2"/>
</dbReference>
<keyword evidence="5 8" id="KW-0812">Transmembrane</keyword>
<dbReference type="GO" id="GO:0005432">
    <property type="term" value="F:calcium:sodium antiporter activity"/>
    <property type="evidence" value="ECO:0007669"/>
    <property type="project" value="TreeGrafter"/>
</dbReference>
<evidence type="ECO:0000256" key="3">
    <source>
        <dbReference type="ARBA" id="ARBA00022449"/>
    </source>
</evidence>
<evidence type="ECO:0000313" key="11">
    <source>
        <dbReference type="Proteomes" id="UP000594454"/>
    </source>
</evidence>
<dbReference type="InterPro" id="IPR004837">
    <property type="entry name" value="NaCa_Exmemb"/>
</dbReference>
<keyword evidence="3" id="KW-0050">Antiport</keyword>
<evidence type="ECO:0000256" key="6">
    <source>
        <dbReference type="ARBA" id="ARBA00022989"/>
    </source>
</evidence>
<dbReference type="EMBL" id="LR899010">
    <property type="protein sequence ID" value="CAD7083514.1"/>
    <property type="molecule type" value="Genomic_DNA"/>
</dbReference>
<dbReference type="OrthoDB" id="407410at2759"/>
<feature type="transmembrane region" description="Helical" evidence="8">
    <location>
        <begin position="84"/>
        <end position="107"/>
    </location>
</feature>
<dbReference type="Pfam" id="PF01699">
    <property type="entry name" value="Na_Ca_ex"/>
    <property type="match status" value="1"/>
</dbReference>
<keyword evidence="4" id="KW-0109">Calcium transport</keyword>
<keyword evidence="2" id="KW-0813">Transport</keyword>
<dbReference type="PANTHER" id="PTHR12266:SF0">
    <property type="entry name" value="MITOCHONDRIAL SODIUM_CALCIUM EXCHANGER PROTEIN"/>
    <property type="match status" value="1"/>
</dbReference>
<feature type="transmembrane region" description="Helical" evidence="8">
    <location>
        <begin position="201"/>
        <end position="219"/>
    </location>
</feature>
<evidence type="ECO:0000256" key="8">
    <source>
        <dbReference type="SAM" id="Phobius"/>
    </source>
</evidence>
<keyword evidence="4" id="KW-0106">Calcium</keyword>
<organism evidence="10 11">
    <name type="scientific">Hermetia illucens</name>
    <name type="common">Black soldier fly</name>
    <dbReference type="NCBI Taxonomy" id="343691"/>
    <lineage>
        <taxon>Eukaryota</taxon>
        <taxon>Metazoa</taxon>
        <taxon>Ecdysozoa</taxon>
        <taxon>Arthropoda</taxon>
        <taxon>Hexapoda</taxon>
        <taxon>Insecta</taxon>
        <taxon>Pterygota</taxon>
        <taxon>Neoptera</taxon>
        <taxon>Endopterygota</taxon>
        <taxon>Diptera</taxon>
        <taxon>Brachycera</taxon>
        <taxon>Stratiomyomorpha</taxon>
        <taxon>Stratiomyidae</taxon>
        <taxon>Hermetiinae</taxon>
        <taxon>Hermetia</taxon>
    </lineage>
</organism>
<keyword evidence="11" id="KW-1185">Reference proteome</keyword>
<evidence type="ECO:0000256" key="2">
    <source>
        <dbReference type="ARBA" id="ARBA00022448"/>
    </source>
</evidence>
<dbReference type="InParanoid" id="A0A7R8UN08"/>
<evidence type="ECO:0000256" key="4">
    <source>
        <dbReference type="ARBA" id="ARBA00022568"/>
    </source>
</evidence>
<keyword evidence="6 8" id="KW-1133">Transmembrane helix</keyword>
<name>A0A7R8UN08_HERIL</name>